<keyword evidence="4" id="KW-1185">Reference proteome</keyword>
<dbReference type="InterPro" id="IPR013083">
    <property type="entry name" value="Znf_RING/FYVE/PHD"/>
</dbReference>
<keyword evidence="2" id="KW-0472">Membrane</keyword>
<dbReference type="InterPro" id="IPR036645">
    <property type="entry name" value="Elafin-like_sf"/>
</dbReference>
<dbReference type="InterPro" id="IPR008197">
    <property type="entry name" value="WAP_dom"/>
</dbReference>
<evidence type="ECO:0000313" key="5">
    <source>
        <dbReference type="WBParaSite" id="TMUE_2000008204.1"/>
    </source>
</evidence>
<dbReference type="Gene3D" id="4.10.75.10">
    <property type="entry name" value="Elafin-like"/>
    <property type="match status" value="3"/>
</dbReference>
<dbReference type="Proteomes" id="UP000046395">
    <property type="component" value="Unassembled WGS sequence"/>
</dbReference>
<dbReference type="STRING" id="70415.A0A5S6QM13"/>
<reference evidence="5" key="1">
    <citation type="submission" date="2019-12" db="UniProtKB">
        <authorList>
            <consortium name="WormBaseParasite"/>
        </authorList>
    </citation>
    <scope>IDENTIFICATION</scope>
</reference>
<dbReference type="GO" id="GO:0005576">
    <property type="term" value="C:extracellular region"/>
    <property type="evidence" value="ECO:0007669"/>
    <property type="project" value="InterPro"/>
</dbReference>
<feature type="domain" description="WAP" evidence="3">
    <location>
        <begin position="450"/>
        <end position="496"/>
    </location>
</feature>
<feature type="transmembrane region" description="Helical" evidence="2">
    <location>
        <begin position="591"/>
        <end position="618"/>
    </location>
</feature>
<dbReference type="Pfam" id="PF00095">
    <property type="entry name" value="WAP"/>
    <property type="match status" value="3"/>
</dbReference>
<proteinExistence type="predicted"/>
<dbReference type="Gene3D" id="3.30.40.10">
    <property type="entry name" value="Zinc/RING finger domain, C3HC4 (zinc finger)"/>
    <property type="match status" value="1"/>
</dbReference>
<dbReference type="SUPFAM" id="SSF57256">
    <property type="entry name" value="Elafin-like"/>
    <property type="match status" value="3"/>
</dbReference>
<keyword evidence="2" id="KW-0812">Transmembrane</keyword>
<dbReference type="PANTHER" id="PTHR10333">
    <property type="entry name" value="INHIBITOR OF GROWTH PROTEIN"/>
    <property type="match status" value="1"/>
</dbReference>
<evidence type="ECO:0000256" key="1">
    <source>
        <dbReference type="SAM" id="MobiDB-lite"/>
    </source>
</evidence>
<evidence type="ECO:0000313" key="4">
    <source>
        <dbReference type="Proteomes" id="UP000046395"/>
    </source>
</evidence>
<dbReference type="InterPro" id="IPR028651">
    <property type="entry name" value="ING_fam"/>
</dbReference>
<name>A0A5S6QM13_TRIMR</name>
<dbReference type="WBParaSite" id="TMUE_2000008204.1">
    <property type="protein sequence ID" value="TMUE_2000008204.1"/>
    <property type="gene ID" value="WBGene00288921"/>
</dbReference>
<feature type="region of interest" description="Disordered" evidence="1">
    <location>
        <begin position="282"/>
        <end position="316"/>
    </location>
</feature>
<evidence type="ECO:0000259" key="3">
    <source>
        <dbReference type="PROSITE" id="PS51390"/>
    </source>
</evidence>
<dbReference type="PROSITE" id="PS51390">
    <property type="entry name" value="WAP"/>
    <property type="match status" value="1"/>
</dbReference>
<dbReference type="Gene3D" id="6.10.140.1740">
    <property type="match status" value="1"/>
</dbReference>
<organism evidence="4 5">
    <name type="scientific">Trichuris muris</name>
    <name type="common">Mouse whipworm</name>
    <dbReference type="NCBI Taxonomy" id="70415"/>
    <lineage>
        <taxon>Eukaryota</taxon>
        <taxon>Metazoa</taxon>
        <taxon>Ecdysozoa</taxon>
        <taxon>Nematoda</taxon>
        <taxon>Enoplea</taxon>
        <taxon>Dorylaimia</taxon>
        <taxon>Trichinellida</taxon>
        <taxon>Trichuridae</taxon>
        <taxon>Trichuris</taxon>
    </lineage>
</organism>
<accession>A0A5S6QM13</accession>
<dbReference type="SUPFAM" id="SSF57903">
    <property type="entry name" value="FYVE/PHD zinc finger"/>
    <property type="match status" value="1"/>
</dbReference>
<protein>
    <submittedName>
        <fullName evidence="5">WAP domain-containing protein</fullName>
    </submittedName>
</protein>
<dbReference type="SMART" id="SM00217">
    <property type="entry name" value="WAP"/>
    <property type="match status" value="3"/>
</dbReference>
<sequence length="623" mass="68631">MYLEEMLEQMNTIPAEVYGYTSRMKKLQDRFDAMVDTVEEHVESLFSIAEGLPDDELNARWAPIVQEMELLMSTILEKIDVGIQLREFCKLNAARLQVEVDRAVRVLEEEDPGVTERIRRRAEALMEESMSSARESVRMRTAQRLNAARRRRLNHIRHRRPSETARPPSVVEPEPPGQQQLVQQVQEAPLVVVKQENVPLETIAETVVVPKTAGQSVAQVTISPSVEGTSTQIGKSDQESQTILKLLTEHAESRHGRVRKVSSRVSNGLMYEVHAKELAARRLGKATASPGKGAPPAKRSRRSQPVPSTSTCAAEANDDDDNRPWCFCNQPSFGFMVACDARHCPYEWFHGTCVGVEEEVKGKCIPQYVAGLAVLTSGNGEQYSIVHSQQLQTCLSIVSFKRSAVRSRHGERLVIVASLTQTPLSASYFMACNHLLAILSCICVLASADGYLKSGYCPISNGRVSEEASLCKADSDCPGDLKCCPTSGVYECVNPTKFFGRKHALFCPDEILSEEGRECSADNDCPDLEKCCPASITMRCTEGKDEIPGPKKGECPKKLNETSELGRLCVDDYDCLGPAKCCFNGLNFRCAFTVTAAAAFTIPCIQVLLVAAIVVHVVPPISF</sequence>
<keyword evidence="2" id="KW-1133">Transmembrane helix</keyword>
<dbReference type="GO" id="GO:0030414">
    <property type="term" value="F:peptidase inhibitor activity"/>
    <property type="evidence" value="ECO:0007669"/>
    <property type="project" value="InterPro"/>
</dbReference>
<dbReference type="AlphaFoldDB" id="A0A5S6QM13"/>
<dbReference type="CDD" id="cd00199">
    <property type="entry name" value="WAP"/>
    <property type="match status" value="1"/>
</dbReference>
<dbReference type="InterPro" id="IPR011011">
    <property type="entry name" value="Znf_FYVE_PHD"/>
</dbReference>
<feature type="compositionally biased region" description="Polar residues" evidence="1">
    <location>
        <begin position="303"/>
        <end position="312"/>
    </location>
</feature>
<evidence type="ECO:0000256" key="2">
    <source>
        <dbReference type="SAM" id="Phobius"/>
    </source>
</evidence>